<dbReference type="EMBL" id="JBHMEI010000095">
    <property type="protein sequence ID" value="MFB9209126.1"/>
    <property type="molecule type" value="Genomic_DNA"/>
</dbReference>
<reference evidence="1 2" key="1">
    <citation type="submission" date="2024-09" db="EMBL/GenBank/DDBJ databases">
        <authorList>
            <person name="Sun Q."/>
            <person name="Mori K."/>
        </authorList>
    </citation>
    <scope>NUCLEOTIDE SEQUENCE [LARGE SCALE GENOMIC DNA]</scope>
    <source>
        <strain evidence="1 2">CCM 3426</strain>
    </source>
</reference>
<dbReference type="Proteomes" id="UP001589647">
    <property type="component" value="Unassembled WGS sequence"/>
</dbReference>
<organism evidence="1 2">
    <name type="scientific">Nonomuraea spiralis</name>
    <dbReference type="NCBI Taxonomy" id="46182"/>
    <lineage>
        <taxon>Bacteria</taxon>
        <taxon>Bacillati</taxon>
        <taxon>Actinomycetota</taxon>
        <taxon>Actinomycetes</taxon>
        <taxon>Streptosporangiales</taxon>
        <taxon>Streptosporangiaceae</taxon>
        <taxon>Nonomuraea</taxon>
    </lineage>
</organism>
<name>A0ABV5IXB8_9ACTN</name>
<comment type="caution">
    <text evidence="1">The sequence shown here is derived from an EMBL/GenBank/DDBJ whole genome shotgun (WGS) entry which is preliminary data.</text>
</comment>
<sequence length="198" mass="21987">MAKGTILRDLKRARRSGEPVRVSREIARADRLDAYVVGVGRKWALLHTISDQLHLDGHSAVRLRDVEHATRSAWKGSTVAHRALTSRGEHPQPLPEIDLDSTTGLITTLTKAFPLMAVHIERIDPHVCYIGRAHGVTRKKRLRLQEIDPAADWALICSMNRTTDITRFDVGGGYIDALHSVGGDPPECRCSADRPPVR</sequence>
<protein>
    <submittedName>
        <fullName evidence="1">Uncharacterized protein</fullName>
    </submittedName>
</protein>
<gene>
    <name evidence="1" type="ORF">ACFFV7_48640</name>
</gene>
<evidence type="ECO:0000313" key="2">
    <source>
        <dbReference type="Proteomes" id="UP001589647"/>
    </source>
</evidence>
<keyword evidence="2" id="KW-1185">Reference proteome</keyword>
<dbReference type="RefSeq" id="WP_189651843.1">
    <property type="nucleotide sequence ID" value="NZ_BMRC01000022.1"/>
</dbReference>
<accession>A0ABV5IXB8</accession>
<proteinExistence type="predicted"/>
<evidence type="ECO:0000313" key="1">
    <source>
        <dbReference type="EMBL" id="MFB9209126.1"/>
    </source>
</evidence>